<accession>A0AAD2FM37</accession>
<organism evidence="3 4">
    <name type="scientific">Cylindrotheca closterium</name>
    <dbReference type="NCBI Taxonomy" id="2856"/>
    <lineage>
        <taxon>Eukaryota</taxon>
        <taxon>Sar</taxon>
        <taxon>Stramenopiles</taxon>
        <taxon>Ochrophyta</taxon>
        <taxon>Bacillariophyta</taxon>
        <taxon>Bacillariophyceae</taxon>
        <taxon>Bacillariophycidae</taxon>
        <taxon>Bacillariales</taxon>
        <taxon>Bacillariaceae</taxon>
        <taxon>Cylindrotheca</taxon>
    </lineage>
</organism>
<evidence type="ECO:0000256" key="1">
    <source>
        <dbReference type="SAM" id="MobiDB-lite"/>
    </source>
</evidence>
<evidence type="ECO:0000313" key="4">
    <source>
        <dbReference type="Proteomes" id="UP001295423"/>
    </source>
</evidence>
<feature type="compositionally biased region" description="Gly residues" evidence="1">
    <location>
        <begin position="30"/>
        <end position="45"/>
    </location>
</feature>
<proteinExistence type="predicted"/>
<dbReference type="Proteomes" id="UP001295423">
    <property type="component" value="Unassembled WGS sequence"/>
</dbReference>
<comment type="caution">
    <text evidence="3">The sequence shown here is derived from an EMBL/GenBank/DDBJ whole genome shotgun (WGS) entry which is preliminary data.</text>
</comment>
<feature type="region of interest" description="Disordered" evidence="1">
    <location>
        <begin position="23"/>
        <end position="53"/>
    </location>
</feature>
<evidence type="ECO:0000256" key="2">
    <source>
        <dbReference type="SAM" id="SignalP"/>
    </source>
</evidence>
<protein>
    <submittedName>
        <fullName evidence="3">Uncharacterized protein</fullName>
    </submittedName>
</protein>
<evidence type="ECO:0000313" key="3">
    <source>
        <dbReference type="EMBL" id="CAJ1944521.1"/>
    </source>
</evidence>
<keyword evidence="4" id="KW-1185">Reference proteome</keyword>
<reference evidence="3" key="1">
    <citation type="submission" date="2023-08" db="EMBL/GenBank/DDBJ databases">
        <authorList>
            <person name="Audoor S."/>
            <person name="Bilcke G."/>
        </authorList>
    </citation>
    <scope>NUCLEOTIDE SEQUENCE</scope>
</reference>
<sequence>MKLSIALSLLGCSFFFNEVEAARPQNPGNQGNGNGNGNQGNGNGNGNQVTDNQGNAACGNNKSYLCHHDEGTNAYKTLCISDNAINAQLRSNERNYLGQCIGDLFLERAVFMDLEPMEGVEEIDGDDGVSYQVTYNVTMLEEGIVSLGAAADLITSVTCFNDTINVEFKQIPSPDQIEFMFPDFALVVFDGNTFPDMECKLPNQDEDPDLNSSFFLIAGVEAAEDKTVTVRGLPASFHHMFDNQDLLFTPIEARRNLRNLRLAEFDISKSFDGSFQIPEGDDEKVQLSAYAKASIDASSNGLYFKTALRKQKCKRRGWLRRLRCLVDYKLEVDSSYSAAFDLTAYLKASFVAKDSLELLNGDNRFPFLSFPIYGLGFKLPRWIASVVKKIIPGIQREYYLGVKADIPAVIKYGLNVDYDVKIDAEASIATGKKEVVWALNGVVFGGLDSTFDVNELEPSKSSDIKFATDLDTDINVKVEGILSGGLEPQIVVDIIGLATGIVGLFTGFDLEGEFNTAPMEPVVSESGFPFIFNCEECHLAALKFEATAKNPFFRWKLIGKDEENKPLFGDWSLDFLIAQLCLLNAEEKTCDDSCCGNREVCILDALSNEGSCCNTEAVGAQCCRDEDCGNGATHYCDGDQQCVLRNCDAANADIECCASSDCNSGTQLCVSNICIEQGNPGFALSWCGRDDLDLHVITPAGDEIDYQNTIDQLTGGNLDKDDIPQEEGCYVENIVFPSGAPKGDYVFFVDSYTQILGADNWTVRVYLGDQEQAVQSGTEDSERFVYTLA</sequence>
<dbReference type="AlphaFoldDB" id="A0AAD2FM37"/>
<feature type="chain" id="PRO_5042056529" evidence="2">
    <location>
        <begin position="22"/>
        <end position="789"/>
    </location>
</feature>
<dbReference type="EMBL" id="CAKOGP040001224">
    <property type="protein sequence ID" value="CAJ1944521.1"/>
    <property type="molecule type" value="Genomic_DNA"/>
</dbReference>
<name>A0AAD2FM37_9STRA</name>
<feature type="signal peptide" evidence="2">
    <location>
        <begin position="1"/>
        <end position="21"/>
    </location>
</feature>
<keyword evidence="2" id="KW-0732">Signal</keyword>
<gene>
    <name evidence="3" type="ORF">CYCCA115_LOCUS8929</name>
</gene>